<sequence length="348" mass="38670">MTMTQKLRVPDHPFPEPPAPGTATEVAPGVLWMQLPLLWALNHVNVYALDDGDGWTVIDTGLDTTKIREVWETLLAGPLGGRPLRRVVVTHHHPDHVGLAGWLCAKTGAGLVMPRTGYLLSRMLRAEEQSLPPRAVVEFYRRAGMDPELLAQRRTERPFNFTDWVAPLPLDYGRIREGDRVRMGGRDWIVRMGEGHAAEHATFWQEGGDLVIGGDQLLPGISPNLGVQPTEPENDPVTDWIASCERLAAFARSEQLVLPGHKKPYHGLPERLDQMARGHHEALDRLEKHLAVPRTGGDCFAPLFRRSVTRDSYGLALAEALGHLNALVAQGRAIREMGDDGAWRWRAA</sequence>
<feature type="region of interest" description="Disordered" evidence="1">
    <location>
        <begin position="1"/>
        <end position="22"/>
    </location>
</feature>
<dbReference type="InterPro" id="IPR050662">
    <property type="entry name" value="Sec-metab_biosynth-thioest"/>
</dbReference>
<keyword evidence="4" id="KW-1185">Reference proteome</keyword>
<organism evidence="3 4">
    <name type="scientific">Limimaricola hongkongensis DSM 17492</name>
    <dbReference type="NCBI Taxonomy" id="1122180"/>
    <lineage>
        <taxon>Bacteria</taxon>
        <taxon>Pseudomonadati</taxon>
        <taxon>Pseudomonadota</taxon>
        <taxon>Alphaproteobacteria</taxon>
        <taxon>Rhodobacterales</taxon>
        <taxon>Paracoccaceae</taxon>
        <taxon>Limimaricola</taxon>
    </lineage>
</organism>
<dbReference type="SMART" id="SM00849">
    <property type="entry name" value="Lactamase_B"/>
    <property type="match status" value="1"/>
</dbReference>
<proteinExistence type="predicted"/>
<dbReference type="HOGENOM" id="CLU_048478_0_1_5"/>
<evidence type="ECO:0000256" key="1">
    <source>
        <dbReference type="SAM" id="MobiDB-lite"/>
    </source>
</evidence>
<dbReference type="STRING" id="1122180.Lokhon_02076"/>
<protein>
    <submittedName>
        <fullName evidence="3">Metallo-beta-lactamase family protein</fullName>
    </submittedName>
</protein>
<dbReference type="Gene3D" id="1.10.10.10">
    <property type="entry name" value="Winged helix-like DNA-binding domain superfamily/Winged helix DNA-binding domain"/>
    <property type="match status" value="1"/>
</dbReference>
<reference evidence="3 4" key="1">
    <citation type="submission" date="2013-03" db="EMBL/GenBank/DDBJ databases">
        <authorList>
            <person name="Fiebig A."/>
            <person name="Goeker M."/>
            <person name="Klenk H.-P.P."/>
        </authorList>
    </citation>
    <scope>NUCLEOTIDE SEQUENCE [LARGE SCALE GENOMIC DNA]</scope>
    <source>
        <strain evidence="3 4">DSM 17492</strain>
    </source>
</reference>
<dbReference type="PANTHER" id="PTHR23131:SF4">
    <property type="entry name" value="METALLO-BETA-LACTAMASE SUPERFAMILY POTEIN"/>
    <property type="match status" value="1"/>
</dbReference>
<evidence type="ECO:0000313" key="3">
    <source>
        <dbReference type="EMBL" id="EYD72004.1"/>
    </source>
</evidence>
<comment type="caution">
    <text evidence="3">The sequence shown here is derived from an EMBL/GenBank/DDBJ whole genome shotgun (WGS) entry which is preliminary data.</text>
</comment>
<dbReference type="eggNOG" id="COG0491">
    <property type="taxonomic scope" value="Bacteria"/>
</dbReference>
<name>A0A017HDZ2_9RHOB</name>
<dbReference type="Proteomes" id="UP000025047">
    <property type="component" value="Unassembled WGS sequence"/>
</dbReference>
<dbReference type="Gene3D" id="3.60.15.10">
    <property type="entry name" value="Ribonuclease Z/Hydroxyacylglutathione hydrolase-like"/>
    <property type="match status" value="1"/>
</dbReference>
<dbReference type="InterPro" id="IPR036388">
    <property type="entry name" value="WH-like_DNA-bd_sf"/>
</dbReference>
<dbReference type="Pfam" id="PF00753">
    <property type="entry name" value="Lactamase_B"/>
    <property type="match status" value="1"/>
</dbReference>
<dbReference type="SUPFAM" id="SSF56281">
    <property type="entry name" value="Metallo-hydrolase/oxidoreductase"/>
    <property type="match status" value="1"/>
</dbReference>
<dbReference type="InterPro" id="IPR001279">
    <property type="entry name" value="Metallo-B-lactamas"/>
</dbReference>
<evidence type="ECO:0000259" key="2">
    <source>
        <dbReference type="SMART" id="SM00849"/>
    </source>
</evidence>
<accession>A0A017HDZ2</accession>
<dbReference type="InterPro" id="IPR036866">
    <property type="entry name" value="RibonucZ/Hydroxyglut_hydro"/>
</dbReference>
<feature type="domain" description="Metallo-beta-lactamase" evidence="2">
    <location>
        <begin position="43"/>
        <end position="261"/>
    </location>
</feature>
<dbReference type="PATRIC" id="fig|1122180.6.peg.2062"/>
<dbReference type="AlphaFoldDB" id="A0A017HDZ2"/>
<gene>
    <name evidence="3" type="ORF">Lokhon_02076</name>
</gene>
<evidence type="ECO:0000313" key="4">
    <source>
        <dbReference type="Proteomes" id="UP000025047"/>
    </source>
</evidence>
<dbReference type="EMBL" id="APGJ01000006">
    <property type="protein sequence ID" value="EYD72004.1"/>
    <property type="molecule type" value="Genomic_DNA"/>
</dbReference>
<dbReference type="PANTHER" id="PTHR23131">
    <property type="entry name" value="ENDORIBONUCLEASE LACTB2"/>
    <property type="match status" value="1"/>
</dbReference>